<dbReference type="KEGG" id="jde:Jden_1830"/>
<proteinExistence type="predicted"/>
<keyword evidence="4" id="KW-1185">Reference proteome</keyword>
<dbReference type="STRING" id="471856.Jden_1830"/>
<evidence type="ECO:0000259" key="2">
    <source>
        <dbReference type="Pfam" id="PF13559"/>
    </source>
</evidence>
<dbReference type="HOGENOM" id="CLU_097507_0_0_11"/>
<evidence type="ECO:0000256" key="1">
    <source>
        <dbReference type="SAM" id="Phobius"/>
    </source>
</evidence>
<keyword evidence="1" id="KW-0472">Membrane</keyword>
<organism evidence="3 4">
    <name type="scientific">Jonesia denitrificans (strain ATCC 14870 / DSM 20603 / BCRC 15368 / CIP 55.134 / JCM 11481 / NBRC 15587 / NCTC 10816 / Prevot 55134)</name>
    <name type="common">Listeria denitrificans</name>
    <dbReference type="NCBI Taxonomy" id="471856"/>
    <lineage>
        <taxon>Bacteria</taxon>
        <taxon>Bacillati</taxon>
        <taxon>Actinomycetota</taxon>
        <taxon>Actinomycetes</taxon>
        <taxon>Micrococcales</taxon>
        <taxon>Jonesiaceae</taxon>
        <taxon>Jonesia</taxon>
    </lineage>
</organism>
<dbReference type="RefSeq" id="WP_015772101.1">
    <property type="nucleotide sequence ID" value="NC_013174.1"/>
</dbReference>
<feature type="transmembrane region" description="Helical" evidence="1">
    <location>
        <begin position="60"/>
        <end position="78"/>
    </location>
</feature>
<dbReference type="OrthoDB" id="3389322at2"/>
<dbReference type="Pfam" id="PF13559">
    <property type="entry name" value="DUF4129"/>
    <property type="match status" value="1"/>
</dbReference>
<name>C7QZH5_JONDD</name>
<feature type="domain" description="Protein-glutamine gamma-glutamyltransferase-like C-terminal" evidence="2">
    <location>
        <begin position="126"/>
        <end position="194"/>
    </location>
</feature>
<dbReference type="Proteomes" id="UP000000628">
    <property type="component" value="Chromosome"/>
</dbReference>
<evidence type="ECO:0000313" key="3">
    <source>
        <dbReference type="EMBL" id="ACV09473.1"/>
    </source>
</evidence>
<reference evidence="3 4" key="1">
    <citation type="journal article" date="2009" name="Stand. Genomic Sci.">
        <title>Complete genome sequence of Jonesia denitrificans type strain (Prevot 55134).</title>
        <authorList>
            <person name="Pukall R."/>
            <person name="Gehrich-Schroter G."/>
            <person name="Lapidus A."/>
            <person name="Nolan M."/>
            <person name="Glavina Del Rio T."/>
            <person name="Lucas S."/>
            <person name="Chen F."/>
            <person name="Tice H."/>
            <person name="Pitluck S."/>
            <person name="Cheng J.F."/>
            <person name="Copeland A."/>
            <person name="Saunders E."/>
            <person name="Brettin T."/>
            <person name="Detter J.C."/>
            <person name="Bruce D."/>
            <person name="Goodwin L."/>
            <person name="Pati A."/>
            <person name="Ivanova N."/>
            <person name="Mavromatis K."/>
            <person name="Ovchinnikova G."/>
            <person name="Chen A."/>
            <person name="Palaniappan K."/>
            <person name="Land M."/>
            <person name="Hauser L."/>
            <person name="Chang Y.J."/>
            <person name="Jeffries C.D."/>
            <person name="Chain P."/>
            <person name="Goker M."/>
            <person name="Bristow J."/>
            <person name="Eisen J.A."/>
            <person name="Markowitz V."/>
            <person name="Hugenholtz P."/>
            <person name="Kyrpides N.C."/>
            <person name="Klenk H.P."/>
            <person name="Han C."/>
        </authorList>
    </citation>
    <scope>NUCLEOTIDE SEQUENCE [LARGE SCALE GENOMIC DNA]</scope>
    <source>
        <strain evidence="4">ATCC 14870 / DSM 20603 / BCRC 15368 / CIP 55.134 / JCM 11481 / NBRC 15587 / NCTC 10816 / Prevot 55134</strain>
    </source>
</reference>
<dbReference type="InterPro" id="IPR025403">
    <property type="entry name" value="TgpA-like_C"/>
</dbReference>
<dbReference type="SUPFAM" id="SSF81324">
    <property type="entry name" value="Voltage-gated potassium channels"/>
    <property type="match status" value="1"/>
</dbReference>
<accession>C7QZH5</accession>
<keyword evidence="1" id="KW-1133">Transmembrane helix</keyword>
<dbReference type="EMBL" id="CP001706">
    <property type="protein sequence ID" value="ACV09473.1"/>
    <property type="molecule type" value="Genomic_DNA"/>
</dbReference>
<dbReference type="AlphaFoldDB" id="C7QZH5"/>
<gene>
    <name evidence="3" type="ordered locus">Jden_1830</name>
</gene>
<evidence type="ECO:0000313" key="4">
    <source>
        <dbReference type="Proteomes" id="UP000000628"/>
    </source>
</evidence>
<keyword evidence="1" id="KW-0812">Transmembrane</keyword>
<dbReference type="eggNOG" id="ENOG5032ZJV">
    <property type="taxonomic scope" value="Bacteria"/>
</dbReference>
<protein>
    <recommendedName>
        <fullName evidence="2">Protein-glutamine gamma-glutamyltransferase-like C-terminal domain-containing protein</fullName>
    </recommendedName>
</protein>
<sequence length="213" mass="24061">MTPLVYEPPLTPGREDAQRLLDAELRNPEYQQSEGLIERIMRWITEWFESFSASDGQTRWFLIIIVALLALLIGYAIFRITQRRRISHTHSSQLVGLLVDTSAEEYARLAQEAAAHGRWHDAVLARFRQLVKTAEDNVIIHPDTSRTAHEAAQAIAAQLPSITDALTHAADTFDTIAYGDITPHRSHYDDVTQSLNAYTQAAEERRKARVNAS</sequence>